<dbReference type="InterPro" id="IPR051788">
    <property type="entry name" value="MFS_Transporter"/>
</dbReference>
<keyword evidence="4 5" id="KW-0472">Membrane</keyword>
<dbReference type="Gene3D" id="1.20.1250.20">
    <property type="entry name" value="MFS general substrate transporter like domains"/>
    <property type="match status" value="2"/>
</dbReference>
<evidence type="ECO:0000259" key="6">
    <source>
        <dbReference type="PROSITE" id="PS50850"/>
    </source>
</evidence>
<dbReference type="PROSITE" id="PS50850">
    <property type="entry name" value="MFS"/>
    <property type="match status" value="1"/>
</dbReference>
<accession>A0ABZ2BX87</accession>
<evidence type="ECO:0000256" key="5">
    <source>
        <dbReference type="SAM" id="Phobius"/>
    </source>
</evidence>
<evidence type="ECO:0000256" key="1">
    <source>
        <dbReference type="ARBA" id="ARBA00004141"/>
    </source>
</evidence>
<dbReference type="InterPro" id="IPR020846">
    <property type="entry name" value="MFS_dom"/>
</dbReference>
<dbReference type="InterPro" id="IPR011701">
    <property type="entry name" value="MFS"/>
</dbReference>
<proteinExistence type="predicted"/>
<dbReference type="SUPFAM" id="SSF103473">
    <property type="entry name" value="MFS general substrate transporter"/>
    <property type="match status" value="1"/>
</dbReference>
<feature type="transmembrane region" description="Helical" evidence="5">
    <location>
        <begin position="45"/>
        <end position="66"/>
    </location>
</feature>
<name>A0ABZ2BX87_9RHOB</name>
<keyword evidence="8" id="KW-1185">Reference proteome</keyword>
<keyword evidence="3 5" id="KW-1133">Transmembrane helix</keyword>
<feature type="domain" description="Major facilitator superfamily (MFS) profile" evidence="6">
    <location>
        <begin position="201"/>
        <end position="387"/>
    </location>
</feature>
<evidence type="ECO:0000313" key="8">
    <source>
        <dbReference type="Proteomes" id="UP001318682"/>
    </source>
</evidence>
<feature type="transmembrane region" description="Helical" evidence="5">
    <location>
        <begin position="267"/>
        <end position="286"/>
    </location>
</feature>
<dbReference type="InterPro" id="IPR036259">
    <property type="entry name" value="MFS_trans_sf"/>
</dbReference>
<reference evidence="8" key="2">
    <citation type="submission" date="2024-01" db="EMBL/GenBank/DDBJ databases">
        <title>Roseobacter fucihabitans sp. nov., isolated from the brown alga Fucus spiralis.</title>
        <authorList>
            <person name="Hahnke S."/>
            <person name="Berger M."/>
            <person name="Schlingloff A."/>
            <person name="Athale I."/>
            <person name="Neumann-Schaal M."/>
            <person name="Adenaya A."/>
            <person name="Poehlein A."/>
            <person name="Daniel R."/>
            <person name="Pertersen J."/>
            <person name="Brinkhoff T."/>
        </authorList>
    </citation>
    <scope>NUCLEOTIDE SEQUENCE [LARGE SCALE GENOMIC DNA]</scope>
    <source>
        <strain evidence="8">B14</strain>
    </source>
</reference>
<dbReference type="EMBL" id="CP143423">
    <property type="protein sequence ID" value="WVX50085.1"/>
    <property type="molecule type" value="Genomic_DNA"/>
</dbReference>
<feature type="transmembrane region" description="Helical" evidence="5">
    <location>
        <begin position="161"/>
        <end position="179"/>
    </location>
</feature>
<evidence type="ECO:0000256" key="3">
    <source>
        <dbReference type="ARBA" id="ARBA00022989"/>
    </source>
</evidence>
<feature type="transmembrane region" description="Helical" evidence="5">
    <location>
        <begin position="200"/>
        <end position="219"/>
    </location>
</feature>
<sequence>MGLINDIKLSRKPLAGFLVIGCAWATCFAQMPAIKAGIGASDAVLGTAILFSSMGAIAAMWLAPLADRLAGRWALPVFACLVGVGMLLAGAASAVVAFTFGMLLAAIGSGVVDVLINVRVSEIEASSGRALMNLNHALYSFIYAGAALATGALREAGWTPLQVFTVLACVIAVLAWMSLDARTPPELETDVPSGVNMPHGLVWLAGLLVMVAFLSEASAEGWSALHLERTLGGGAAEGALGPAILGLTMGIGRLAGHWIAHRLSDTVMMVSACLLSAFGLAVAGAAPTLWVAYIGFGFGGLGISVLAPLTLALVGRIVPPKARLAAISRASVLGYGAFFLGPPLMGFTSEVFGLRAAFFVVAGIMIIACVTIVPLLARGVRQRAQSA</sequence>
<feature type="transmembrane region" description="Helical" evidence="5">
    <location>
        <begin position="98"/>
        <end position="118"/>
    </location>
</feature>
<gene>
    <name evidence="7" type="primary">ybjJ</name>
    <name evidence="7" type="ORF">ROLI_031810</name>
</gene>
<dbReference type="Proteomes" id="UP001318682">
    <property type="component" value="Chromosome"/>
</dbReference>
<dbReference type="RefSeq" id="WP_187429401.1">
    <property type="nucleotide sequence ID" value="NZ_CP143423.1"/>
</dbReference>
<feature type="transmembrane region" description="Helical" evidence="5">
    <location>
        <begin position="356"/>
        <end position="377"/>
    </location>
</feature>
<feature type="transmembrane region" description="Helical" evidence="5">
    <location>
        <begin position="239"/>
        <end position="260"/>
    </location>
</feature>
<evidence type="ECO:0000313" key="7">
    <source>
        <dbReference type="EMBL" id="WVX50085.1"/>
    </source>
</evidence>
<feature type="transmembrane region" description="Helical" evidence="5">
    <location>
        <begin position="73"/>
        <end position="92"/>
    </location>
</feature>
<feature type="transmembrane region" description="Helical" evidence="5">
    <location>
        <begin position="326"/>
        <end position="344"/>
    </location>
</feature>
<feature type="transmembrane region" description="Helical" evidence="5">
    <location>
        <begin position="292"/>
        <end position="314"/>
    </location>
</feature>
<protein>
    <submittedName>
        <fullName evidence="7">Inner membrane protein YbjJ</fullName>
    </submittedName>
</protein>
<dbReference type="PANTHER" id="PTHR23514">
    <property type="entry name" value="BYPASS OF STOP CODON PROTEIN 6"/>
    <property type="match status" value="1"/>
</dbReference>
<keyword evidence="2 5" id="KW-0812">Transmembrane</keyword>
<reference evidence="7 8" key="1">
    <citation type="submission" date="2015-07" db="EMBL/GenBank/DDBJ databases">
        <authorList>
            <person name="Voget S."/>
            <person name="Dogs M."/>
            <person name="Brinkhoff T.H."/>
            <person name="Daniel R."/>
        </authorList>
    </citation>
    <scope>NUCLEOTIDE SEQUENCE [LARGE SCALE GENOMIC DNA]</scope>
    <source>
        <strain evidence="7 8">B14</strain>
    </source>
</reference>
<organism evidence="7 8">
    <name type="scientific">Roseobacter fucihabitans</name>
    <dbReference type="NCBI Taxonomy" id="1537242"/>
    <lineage>
        <taxon>Bacteria</taxon>
        <taxon>Pseudomonadati</taxon>
        <taxon>Pseudomonadota</taxon>
        <taxon>Alphaproteobacteria</taxon>
        <taxon>Rhodobacterales</taxon>
        <taxon>Roseobacteraceae</taxon>
        <taxon>Roseobacter</taxon>
    </lineage>
</organism>
<evidence type="ECO:0000256" key="4">
    <source>
        <dbReference type="ARBA" id="ARBA00023136"/>
    </source>
</evidence>
<evidence type="ECO:0000256" key="2">
    <source>
        <dbReference type="ARBA" id="ARBA00022692"/>
    </source>
</evidence>
<dbReference type="PANTHER" id="PTHR23514:SF13">
    <property type="entry name" value="INNER MEMBRANE PROTEIN YBJJ"/>
    <property type="match status" value="1"/>
</dbReference>
<feature type="transmembrane region" description="Helical" evidence="5">
    <location>
        <begin position="130"/>
        <end position="149"/>
    </location>
</feature>
<dbReference type="Pfam" id="PF07690">
    <property type="entry name" value="MFS_1"/>
    <property type="match status" value="1"/>
</dbReference>
<comment type="subcellular location">
    <subcellularLocation>
        <location evidence="1">Membrane</location>
        <topology evidence="1">Multi-pass membrane protein</topology>
    </subcellularLocation>
</comment>